<dbReference type="Gene3D" id="3.60.21.10">
    <property type="match status" value="1"/>
</dbReference>
<sequence length="191" mass="22221">MLLCGNHDLPYYALRPACINGSNQFNKELSFSLNDGPSNDYKVERARIINGIWDETFWQSLKGAYLFDGWLFSHAGIKRRFWRKTDSLASSYELFCMGWQSAWNNMHTSEEKNAFFSCGTVRGGESEYGGPLWLDWRKEFDDELELPQIVGHTRLTSENEMQKGRCYCLDFSQRAYGKLIDGKLTLIRLKR</sequence>
<dbReference type="SUPFAM" id="SSF56300">
    <property type="entry name" value="Metallo-dependent phosphatases"/>
    <property type="match status" value="1"/>
</dbReference>
<comment type="caution">
    <text evidence="1">The sequence shown here is derived from an EMBL/GenBank/DDBJ whole genome shotgun (WGS) entry which is preliminary data.</text>
</comment>
<organism evidence="1 2">
    <name type="scientific">Thalassobacterium maritimum</name>
    <dbReference type="NCBI Taxonomy" id="3041265"/>
    <lineage>
        <taxon>Bacteria</taxon>
        <taxon>Pseudomonadati</taxon>
        <taxon>Verrucomicrobiota</taxon>
        <taxon>Opitutia</taxon>
        <taxon>Puniceicoccales</taxon>
        <taxon>Coraliomargaritaceae</taxon>
        <taxon>Thalassobacterium</taxon>
    </lineage>
</organism>
<evidence type="ECO:0008006" key="3">
    <source>
        <dbReference type="Google" id="ProtNLM"/>
    </source>
</evidence>
<evidence type="ECO:0000313" key="2">
    <source>
        <dbReference type="Proteomes" id="UP001225316"/>
    </source>
</evidence>
<evidence type="ECO:0000313" key="1">
    <source>
        <dbReference type="EMBL" id="MDQ8205896.1"/>
    </source>
</evidence>
<proteinExistence type="predicted"/>
<keyword evidence="2" id="KW-1185">Reference proteome</keyword>
<gene>
    <name evidence="1" type="ORF">QEH52_00105</name>
</gene>
<dbReference type="RefSeq" id="WP_308947853.1">
    <property type="nucleotide sequence ID" value="NZ_JARXHW010000001.1"/>
</dbReference>
<name>A0ABU1AP71_9BACT</name>
<dbReference type="EMBL" id="JARXHW010000001">
    <property type="protein sequence ID" value="MDQ8205896.1"/>
    <property type="molecule type" value="Genomic_DNA"/>
</dbReference>
<protein>
    <recommendedName>
        <fullName evidence="3">Calcineurin-like phosphoesterase domain-containing protein</fullName>
    </recommendedName>
</protein>
<reference evidence="1 2" key="1">
    <citation type="submission" date="2023-04" db="EMBL/GenBank/DDBJ databases">
        <title>A novel bacteria isolated from coastal sediment.</title>
        <authorList>
            <person name="Liu X.-J."/>
            <person name="Du Z.-J."/>
        </authorList>
    </citation>
    <scope>NUCLEOTIDE SEQUENCE [LARGE SCALE GENOMIC DNA]</scope>
    <source>
        <strain evidence="1 2">SDUM461003</strain>
    </source>
</reference>
<dbReference type="Proteomes" id="UP001225316">
    <property type="component" value="Unassembled WGS sequence"/>
</dbReference>
<accession>A0ABU1AP71</accession>
<dbReference type="InterPro" id="IPR029052">
    <property type="entry name" value="Metallo-depent_PP-like"/>
</dbReference>